<proteinExistence type="predicted"/>
<accession>A0A285UM65</accession>
<dbReference type="OrthoDB" id="9808839at2"/>
<keyword evidence="3" id="KW-1185">Reference proteome</keyword>
<dbReference type="Proteomes" id="UP000219167">
    <property type="component" value="Unassembled WGS sequence"/>
</dbReference>
<protein>
    <submittedName>
        <fullName evidence="2">Ni/Co efflux regulator RcnB</fullName>
    </submittedName>
</protein>
<dbReference type="Pfam" id="PF11776">
    <property type="entry name" value="RcnB"/>
    <property type="match status" value="1"/>
</dbReference>
<dbReference type="AlphaFoldDB" id="A0A285UM65"/>
<sequence>MKKLLTLLIATSVLVTPLAAAQAQAQDHRGPARGHQVERKVVTTTTTTKTRTREVTRKHRWTKGNKLTRSERRQIINARDYRRHHLHQPRRGEQWVRVDNQFLLISAATGLILGMAAAN</sequence>
<evidence type="ECO:0000313" key="2">
    <source>
        <dbReference type="EMBL" id="SOC42777.1"/>
    </source>
</evidence>
<evidence type="ECO:0000256" key="1">
    <source>
        <dbReference type="SAM" id="SignalP"/>
    </source>
</evidence>
<name>A0A285UM65_9HYPH</name>
<dbReference type="RefSeq" id="WP_097140998.1">
    <property type="nucleotide sequence ID" value="NZ_OBQD01000010.1"/>
</dbReference>
<feature type="signal peptide" evidence="1">
    <location>
        <begin position="1"/>
        <end position="25"/>
    </location>
</feature>
<keyword evidence="1" id="KW-0732">Signal</keyword>
<dbReference type="EMBL" id="OBQD01000010">
    <property type="protein sequence ID" value="SOC42777.1"/>
    <property type="molecule type" value="Genomic_DNA"/>
</dbReference>
<dbReference type="Gene3D" id="3.10.450.160">
    <property type="entry name" value="inner membrane protein cigr"/>
    <property type="match status" value="1"/>
</dbReference>
<reference evidence="2 3" key="1">
    <citation type="submission" date="2017-08" db="EMBL/GenBank/DDBJ databases">
        <authorList>
            <person name="de Groot N.N."/>
        </authorList>
    </citation>
    <scope>NUCLEOTIDE SEQUENCE [LARGE SCALE GENOMIC DNA]</scope>
    <source>
        <strain evidence="2 3">JC85</strain>
    </source>
</reference>
<gene>
    <name evidence="2" type="ORF">SAMN05892877_110145</name>
</gene>
<organism evidence="2 3">
    <name type="scientific">Rhizobium subbaraonis</name>
    <dbReference type="NCBI Taxonomy" id="908946"/>
    <lineage>
        <taxon>Bacteria</taxon>
        <taxon>Pseudomonadati</taxon>
        <taxon>Pseudomonadota</taxon>
        <taxon>Alphaproteobacteria</taxon>
        <taxon>Hyphomicrobiales</taxon>
        <taxon>Rhizobiaceae</taxon>
        <taxon>Rhizobium/Agrobacterium group</taxon>
        <taxon>Rhizobium</taxon>
    </lineage>
</organism>
<dbReference type="InterPro" id="IPR024572">
    <property type="entry name" value="RcnB"/>
</dbReference>
<feature type="chain" id="PRO_5012402742" evidence="1">
    <location>
        <begin position="26"/>
        <end position="119"/>
    </location>
</feature>
<evidence type="ECO:0000313" key="3">
    <source>
        <dbReference type="Proteomes" id="UP000219167"/>
    </source>
</evidence>